<reference evidence="1" key="1">
    <citation type="submission" date="2020-02" db="EMBL/GenBank/DDBJ databases">
        <authorList>
            <person name="Palmer J.M."/>
        </authorList>
    </citation>
    <scope>NUCLEOTIDE SEQUENCE</scope>
    <source>
        <strain evidence="1">EPUS1.4</strain>
        <tissue evidence="1">Thallus</tissue>
    </source>
</reference>
<organism evidence="1 2">
    <name type="scientific">Endocarpon pusillum</name>
    <dbReference type="NCBI Taxonomy" id="364733"/>
    <lineage>
        <taxon>Eukaryota</taxon>
        <taxon>Fungi</taxon>
        <taxon>Dikarya</taxon>
        <taxon>Ascomycota</taxon>
        <taxon>Pezizomycotina</taxon>
        <taxon>Eurotiomycetes</taxon>
        <taxon>Chaetothyriomycetidae</taxon>
        <taxon>Verrucariales</taxon>
        <taxon>Verrucariaceae</taxon>
        <taxon>Endocarpon</taxon>
    </lineage>
</organism>
<sequence>MLQTTKANFASLHRDGALDEAQKEIPTIIRDAMKLSNTLGIRYSGYIVCALCKTTVRPVYSLPAAILDIALQWAAPSKIMLRETFDP</sequence>
<gene>
    <name evidence="1" type="ORF">GJ744_004706</name>
</gene>
<dbReference type="Proteomes" id="UP000606974">
    <property type="component" value="Unassembled WGS sequence"/>
</dbReference>
<comment type="caution">
    <text evidence="1">The sequence shown here is derived from an EMBL/GenBank/DDBJ whole genome shotgun (WGS) entry which is preliminary data.</text>
</comment>
<dbReference type="EMBL" id="JAACFV010000201">
    <property type="protein sequence ID" value="KAF7503030.1"/>
    <property type="molecule type" value="Genomic_DNA"/>
</dbReference>
<keyword evidence="2" id="KW-1185">Reference proteome</keyword>
<protein>
    <submittedName>
        <fullName evidence="1">Uncharacterized protein</fullName>
    </submittedName>
</protein>
<proteinExistence type="predicted"/>
<accession>A0A8H7AD24</accession>
<name>A0A8H7AD24_9EURO</name>
<dbReference type="AlphaFoldDB" id="A0A8H7AD24"/>
<evidence type="ECO:0000313" key="1">
    <source>
        <dbReference type="EMBL" id="KAF7503030.1"/>
    </source>
</evidence>
<evidence type="ECO:0000313" key="2">
    <source>
        <dbReference type="Proteomes" id="UP000606974"/>
    </source>
</evidence>